<name>A0A5S9PAZ1_9GAMM</name>
<evidence type="ECO:0000313" key="4">
    <source>
        <dbReference type="EMBL" id="CAA0100797.1"/>
    </source>
</evidence>
<dbReference type="GO" id="GO:0018786">
    <property type="term" value="F:haloalkane dehalogenase activity"/>
    <property type="evidence" value="ECO:0007669"/>
    <property type="project" value="UniProtKB-EC"/>
</dbReference>
<proteinExistence type="predicted"/>
<accession>A0A5S9PAZ1</accession>
<keyword evidence="2" id="KW-0732">Signal</keyword>
<protein>
    <submittedName>
        <fullName evidence="4">Haloalkane dehalogenase</fullName>
        <ecNumber evidence="4">3.8.1.5</ecNumber>
    </submittedName>
</protein>
<dbReference type="Proteomes" id="UP000441399">
    <property type="component" value="Unassembled WGS sequence"/>
</dbReference>
<feature type="domain" description="AB hydrolase-1" evidence="3">
    <location>
        <begin position="72"/>
        <end position="320"/>
    </location>
</feature>
<dbReference type="SUPFAM" id="SSF53474">
    <property type="entry name" value="alpha/beta-Hydrolases"/>
    <property type="match status" value="1"/>
</dbReference>
<dbReference type="InterPro" id="IPR000073">
    <property type="entry name" value="AB_hydrolase_1"/>
</dbReference>
<sequence>MPTLSPFWLFTCRFLLLVSVTGMLNTLSTSAFAASASKPNAIIESADKVKYRTAKVDNHTIFYREAGDKSRPTLVLLHGYPSSSHTYRELIPLLAKHYHVIAPDNLGSGYSDKPDPAKVTYSFDTLAQINTDLLKALGIKKYTLYMQDFGAPVGFRMMQANPQHIEAIIAQNANAYLDGLTPKRQQFFRNAHEDRSAENTQRLMQYTSRDAIINGQYLRDVPAALHDRISPDAWTHDLHFLQTDAQRMIQVQLFQDYYSNLLAYPKWQAFLRKQQYPALIIWGRHDAAFIVPGALGYLRDLPHAELHLLDAGHFAVEEKPEAVAELVLDFMNTLYQHSQP</sequence>
<dbReference type="Pfam" id="PF00561">
    <property type="entry name" value="Abhydrolase_1"/>
    <property type="match status" value="1"/>
</dbReference>
<dbReference type="InterPro" id="IPR029058">
    <property type="entry name" value="AB_hydrolase_fold"/>
</dbReference>
<dbReference type="PRINTS" id="PR00412">
    <property type="entry name" value="EPOXHYDRLASE"/>
</dbReference>
<keyword evidence="1 4" id="KW-0378">Hydrolase</keyword>
<evidence type="ECO:0000313" key="5">
    <source>
        <dbReference type="Proteomes" id="UP000441399"/>
    </source>
</evidence>
<feature type="signal peptide" evidence="2">
    <location>
        <begin position="1"/>
        <end position="33"/>
    </location>
</feature>
<evidence type="ECO:0000256" key="2">
    <source>
        <dbReference type="SAM" id="SignalP"/>
    </source>
</evidence>
<evidence type="ECO:0000259" key="3">
    <source>
        <dbReference type="Pfam" id="PF00561"/>
    </source>
</evidence>
<feature type="chain" id="PRO_5024799178" evidence="2">
    <location>
        <begin position="34"/>
        <end position="340"/>
    </location>
</feature>
<dbReference type="AlphaFoldDB" id="A0A5S9PAZ1"/>
<dbReference type="PANTHER" id="PTHR42977:SF3">
    <property type="entry name" value="AB HYDROLASE-1 DOMAIN-CONTAINING PROTEIN"/>
    <property type="match status" value="1"/>
</dbReference>
<dbReference type="EMBL" id="CACSIO010000006">
    <property type="protein sequence ID" value="CAA0100797.1"/>
    <property type="molecule type" value="Genomic_DNA"/>
</dbReference>
<dbReference type="InterPro" id="IPR051340">
    <property type="entry name" value="Haloalkane_dehalogenase"/>
</dbReference>
<dbReference type="EC" id="3.8.1.5" evidence="4"/>
<dbReference type="InterPro" id="IPR000639">
    <property type="entry name" value="Epox_hydrolase-like"/>
</dbReference>
<keyword evidence="5" id="KW-1185">Reference proteome</keyword>
<evidence type="ECO:0000256" key="1">
    <source>
        <dbReference type="ARBA" id="ARBA00022801"/>
    </source>
</evidence>
<organism evidence="4 5">
    <name type="scientific">BD1-7 clade bacterium</name>
    <dbReference type="NCBI Taxonomy" id="2029982"/>
    <lineage>
        <taxon>Bacteria</taxon>
        <taxon>Pseudomonadati</taxon>
        <taxon>Pseudomonadota</taxon>
        <taxon>Gammaproteobacteria</taxon>
        <taxon>Cellvibrionales</taxon>
        <taxon>Spongiibacteraceae</taxon>
        <taxon>BD1-7 clade</taxon>
    </lineage>
</organism>
<reference evidence="4 5" key="1">
    <citation type="submission" date="2019-11" db="EMBL/GenBank/DDBJ databases">
        <authorList>
            <person name="Holert J."/>
        </authorList>
    </citation>
    <scope>NUCLEOTIDE SEQUENCE [LARGE SCALE GENOMIC DNA]</scope>
    <source>
        <strain evidence="4">SB11_3</strain>
    </source>
</reference>
<dbReference type="GO" id="GO:0004301">
    <property type="term" value="F:epoxide hydrolase activity"/>
    <property type="evidence" value="ECO:0007669"/>
    <property type="project" value="TreeGrafter"/>
</dbReference>
<dbReference type="PANTHER" id="PTHR42977">
    <property type="entry name" value="HYDROLASE-RELATED"/>
    <property type="match status" value="1"/>
</dbReference>
<dbReference type="Gene3D" id="3.40.50.1820">
    <property type="entry name" value="alpha/beta hydrolase"/>
    <property type="match status" value="1"/>
</dbReference>
<gene>
    <name evidence="4" type="primary">dhaA</name>
    <name evidence="4" type="ORF">OPDIPICF_04354</name>
</gene>